<evidence type="ECO:0000313" key="7">
    <source>
        <dbReference type="EMBL" id="VEN52262.1"/>
    </source>
</evidence>
<dbReference type="InterPro" id="IPR009003">
    <property type="entry name" value="Peptidase_S1_PA"/>
</dbReference>
<keyword evidence="2" id="KW-0645">Protease</keyword>
<sequence length="223" mass="24642">FQVKLTSIYQVPGIKSKYDGFSCGGALIAPQVVLTAGHCTIQNNSLAINVTAEIRAFGEVITAKPIPHEKYRTNPDNSLDIEPYDIALLHLATPLKHGIAFPKLNDQKLLEQPGTVIQAIGYGRTEKEDYPDNLMGTNITILDHNYPYEHVFLTKGDTSTCQGDSGGPAFVRRGQDHILVGITSGLRVNSDTNLCEQPNAFTSVYDFQDWIKGTMMRLNKNLY</sequence>
<dbReference type="GO" id="GO:0004252">
    <property type="term" value="F:serine-type endopeptidase activity"/>
    <property type="evidence" value="ECO:0007669"/>
    <property type="project" value="InterPro"/>
</dbReference>
<dbReference type="GO" id="GO:0006508">
    <property type="term" value="P:proteolysis"/>
    <property type="evidence" value="ECO:0007669"/>
    <property type="project" value="UniProtKB-KW"/>
</dbReference>
<evidence type="ECO:0000313" key="8">
    <source>
        <dbReference type="Proteomes" id="UP000410492"/>
    </source>
</evidence>
<evidence type="ECO:0000259" key="6">
    <source>
        <dbReference type="PROSITE" id="PS50240"/>
    </source>
</evidence>
<dbReference type="PROSITE" id="PS00134">
    <property type="entry name" value="TRYPSIN_HIS"/>
    <property type="match status" value="1"/>
</dbReference>
<dbReference type="EMBL" id="CAACVG010009150">
    <property type="protein sequence ID" value="VEN52262.1"/>
    <property type="molecule type" value="Genomic_DNA"/>
</dbReference>
<dbReference type="Proteomes" id="UP000410492">
    <property type="component" value="Unassembled WGS sequence"/>
</dbReference>
<gene>
    <name evidence="7" type="ORF">CALMAC_LOCUS12456</name>
</gene>
<keyword evidence="5" id="KW-1015">Disulfide bond</keyword>
<dbReference type="SUPFAM" id="SSF50494">
    <property type="entry name" value="Trypsin-like serine proteases"/>
    <property type="match status" value="1"/>
</dbReference>
<keyword evidence="8" id="KW-1185">Reference proteome</keyword>
<dbReference type="SMART" id="SM00020">
    <property type="entry name" value="Tryp_SPc"/>
    <property type="match status" value="1"/>
</dbReference>
<comment type="similarity">
    <text evidence="1">Belongs to the peptidase S1 family.</text>
</comment>
<organism evidence="7 8">
    <name type="scientific">Callosobruchus maculatus</name>
    <name type="common">Southern cowpea weevil</name>
    <name type="synonym">Pulse bruchid</name>
    <dbReference type="NCBI Taxonomy" id="64391"/>
    <lineage>
        <taxon>Eukaryota</taxon>
        <taxon>Metazoa</taxon>
        <taxon>Ecdysozoa</taxon>
        <taxon>Arthropoda</taxon>
        <taxon>Hexapoda</taxon>
        <taxon>Insecta</taxon>
        <taxon>Pterygota</taxon>
        <taxon>Neoptera</taxon>
        <taxon>Endopterygota</taxon>
        <taxon>Coleoptera</taxon>
        <taxon>Polyphaga</taxon>
        <taxon>Cucujiformia</taxon>
        <taxon>Chrysomeloidea</taxon>
        <taxon>Chrysomelidae</taxon>
        <taxon>Bruchinae</taxon>
        <taxon>Bruchini</taxon>
        <taxon>Callosobruchus</taxon>
    </lineage>
</organism>
<dbReference type="Gene3D" id="2.40.10.10">
    <property type="entry name" value="Trypsin-like serine proteases"/>
    <property type="match status" value="1"/>
</dbReference>
<dbReference type="InterPro" id="IPR043504">
    <property type="entry name" value="Peptidase_S1_PA_chymotrypsin"/>
</dbReference>
<dbReference type="InterPro" id="IPR018114">
    <property type="entry name" value="TRYPSIN_HIS"/>
</dbReference>
<dbReference type="PANTHER" id="PTHR24276:SF98">
    <property type="entry name" value="FI18310P1-RELATED"/>
    <property type="match status" value="1"/>
</dbReference>
<accession>A0A653CWY8</accession>
<dbReference type="PROSITE" id="PS50240">
    <property type="entry name" value="TRYPSIN_DOM"/>
    <property type="match status" value="1"/>
</dbReference>
<name>A0A653CWY8_CALMS</name>
<evidence type="ECO:0000256" key="2">
    <source>
        <dbReference type="ARBA" id="ARBA00022670"/>
    </source>
</evidence>
<feature type="non-terminal residue" evidence="7">
    <location>
        <position position="1"/>
    </location>
</feature>
<evidence type="ECO:0000256" key="1">
    <source>
        <dbReference type="ARBA" id="ARBA00007664"/>
    </source>
</evidence>
<reference evidence="7 8" key="1">
    <citation type="submission" date="2019-01" db="EMBL/GenBank/DDBJ databases">
        <authorList>
            <person name="Sayadi A."/>
        </authorList>
    </citation>
    <scope>NUCLEOTIDE SEQUENCE [LARGE SCALE GENOMIC DNA]</scope>
</reference>
<evidence type="ECO:0000256" key="5">
    <source>
        <dbReference type="ARBA" id="ARBA00023157"/>
    </source>
</evidence>
<evidence type="ECO:0000256" key="4">
    <source>
        <dbReference type="ARBA" id="ARBA00022825"/>
    </source>
</evidence>
<keyword evidence="3" id="KW-0378">Hydrolase</keyword>
<dbReference type="Pfam" id="PF00089">
    <property type="entry name" value="Trypsin"/>
    <property type="match status" value="1"/>
</dbReference>
<proteinExistence type="inferred from homology"/>
<dbReference type="InterPro" id="IPR001254">
    <property type="entry name" value="Trypsin_dom"/>
</dbReference>
<dbReference type="InterPro" id="IPR001314">
    <property type="entry name" value="Peptidase_S1A"/>
</dbReference>
<dbReference type="AlphaFoldDB" id="A0A653CWY8"/>
<dbReference type="PRINTS" id="PR00722">
    <property type="entry name" value="CHYMOTRYPSIN"/>
</dbReference>
<dbReference type="InterPro" id="IPR050430">
    <property type="entry name" value="Peptidase_S1"/>
</dbReference>
<dbReference type="OrthoDB" id="6728441at2759"/>
<dbReference type="CDD" id="cd00190">
    <property type="entry name" value="Tryp_SPc"/>
    <property type="match status" value="1"/>
</dbReference>
<feature type="domain" description="Peptidase S1" evidence="6">
    <location>
        <begin position="1"/>
        <end position="216"/>
    </location>
</feature>
<evidence type="ECO:0000256" key="3">
    <source>
        <dbReference type="ARBA" id="ARBA00022801"/>
    </source>
</evidence>
<dbReference type="PANTHER" id="PTHR24276">
    <property type="entry name" value="POLYSERASE-RELATED"/>
    <property type="match status" value="1"/>
</dbReference>
<keyword evidence="4" id="KW-0720">Serine protease</keyword>
<protein>
    <recommendedName>
        <fullName evidence="6">Peptidase S1 domain-containing protein</fullName>
    </recommendedName>
</protein>